<evidence type="ECO:0000313" key="1">
    <source>
        <dbReference type="EMBL" id="MDP9863945.1"/>
    </source>
</evidence>
<comment type="caution">
    <text evidence="1">The sequence shown here is derived from an EMBL/GenBank/DDBJ whole genome shotgun (WGS) entry which is preliminary data.</text>
</comment>
<proteinExistence type="predicted"/>
<reference evidence="1 2" key="1">
    <citation type="submission" date="2023-07" db="EMBL/GenBank/DDBJ databases">
        <title>Sequencing the genomes of 1000 actinobacteria strains.</title>
        <authorList>
            <person name="Klenk H.-P."/>
        </authorList>
    </citation>
    <scope>NUCLEOTIDE SEQUENCE [LARGE SCALE GENOMIC DNA]</scope>
    <source>
        <strain evidence="1 2">DSM 44109</strain>
    </source>
</reference>
<protein>
    <submittedName>
        <fullName evidence="1">Uncharacterized protein</fullName>
    </submittedName>
</protein>
<dbReference type="Proteomes" id="UP001230426">
    <property type="component" value="Unassembled WGS sequence"/>
</dbReference>
<dbReference type="EMBL" id="JAUSRB010000002">
    <property type="protein sequence ID" value="MDP9863945.1"/>
    <property type="molecule type" value="Genomic_DNA"/>
</dbReference>
<dbReference type="RefSeq" id="WP_306861265.1">
    <property type="nucleotide sequence ID" value="NZ_JAUSRB010000002.1"/>
</dbReference>
<gene>
    <name evidence="1" type="ORF">J2S55_003211</name>
</gene>
<keyword evidence="2" id="KW-1185">Reference proteome</keyword>
<evidence type="ECO:0000313" key="2">
    <source>
        <dbReference type="Proteomes" id="UP001230426"/>
    </source>
</evidence>
<accession>A0ABT9R687</accession>
<sequence length="60" mass="6280">MNWRRTVDNVLVRFTGLQVSRAGGAGPAPAATPAAAAVTPMWERLFAELLRGGAAGKTRS</sequence>
<organism evidence="1 2">
    <name type="scientific">Streptosporangium brasiliense</name>
    <dbReference type="NCBI Taxonomy" id="47480"/>
    <lineage>
        <taxon>Bacteria</taxon>
        <taxon>Bacillati</taxon>
        <taxon>Actinomycetota</taxon>
        <taxon>Actinomycetes</taxon>
        <taxon>Streptosporangiales</taxon>
        <taxon>Streptosporangiaceae</taxon>
        <taxon>Streptosporangium</taxon>
    </lineage>
</organism>
<name>A0ABT9R687_9ACTN</name>